<gene>
    <name evidence="8" type="ORF">FOKN1_1786</name>
</gene>
<comment type="subcellular location">
    <subcellularLocation>
        <location evidence="1">Cytoplasm</location>
    </subcellularLocation>
</comment>
<keyword evidence="5" id="KW-0819">tRNA processing</keyword>
<keyword evidence="9" id="KW-1185">Reference proteome</keyword>
<dbReference type="Proteomes" id="UP000218765">
    <property type="component" value="Chromosome"/>
</dbReference>
<dbReference type="Gene3D" id="3.30.420.40">
    <property type="match status" value="2"/>
</dbReference>
<accession>A0A1Z4VRY0</accession>
<dbReference type="GO" id="GO:0006508">
    <property type="term" value="P:proteolysis"/>
    <property type="evidence" value="ECO:0007669"/>
    <property type="project" value="UniProtKB-KW"/>
</dbReference>
<feature type="domain" description="Gcp-like" evidence="7">
    <location>
        <begin position="37"/>
        <end position="226"/>
    </location>
</feature>
<comment type="similarity">
    <text evidence="2">Belongs to the KAE1 / TsaD family. TsaB subfamily.</text>
</comment>
<keyword evidence="8" id="KW-0645">Protease</keyword>
<evidence type="ECO:0000256" key="1">
    <source>
        <dbReference type="ARBA" id="ARBA00004496"/>
    </source>
</evidence>
<evidence type="ECO:0000256" key="3">
    <source>
        <dbReference type="ARBA" id="ARBA00019012"/>
    </source>
</evidence>
<evidence type="ECO:0000259" key="7">
    <source>
        <dbReference type="Pfam" id="PF00814"/>
    </source>
</evidence>
<proteinExistence type="inferred from homology"/>
<reference evidence="8 9" key="1">
    <citation type="submission" date="2017-05" db="EMBL/GenBank/DDBJ databases">
        <title>Thiocyanate degradation by Thiohalobacter thiocyanaticus FOKN1.</title>
        <authorList>
            <person name="Oshiki M."/>
            <person name="Fukushima T."/>
            <person name="Kawano S."/>
            <person name="Nakagawa J."/>
        </authorList>
    </citation>
    <scope>NUCLEOTIDE SEQUENCE [LARGE SCALE GENOMIC DNA]</scope>
    <source>
        <strain evidence="8 9">FOKN1</strain>
    </source>
</reference>
<dbReference type="GO" id="GO:0002949">
    <property type="term" value="P:tRNA threonylcarbamoyladenosine modification"/>
    <property type="evidence" value="ECO:0007669"/>
    <property type="project" value="InterPro"/>
</dbReference>
<evidence type="ECO:0000256" key="5">
    <source>
        <dbReference type="ARBA" id="ARBA00022694"/>
    </source>
</evidence>
<dbReference type="KEGG" id="ttc:FOKN1_1786"/>
<dbReference type="EMBL" id="AP018052">
    <property type="protein sequence ID" value="BAZ94172.1"/>
    <property type="molecule type" value="Genomic_DNA"/>
</dbReference>
<evidence type="ECO:0000313" key="9">
    <source>
        <dbReference type="Proteomes" id="UP000218765"/>
    </source>
</evidence>
<evidence type="ECO:0000256" key="6">
    <source>
        <dbReference type="ARBA" id="ARBA00032446"/>
    </source>
</evidence>
<dbReference type="PANTHER" id="PTHR11735">
    <property type="entry name" value="TRNA N6-ADENOSINE THREONYLCARBAMOYLTRANSFERASE"/>
    <property type="match status" value="1"/>
</dbReference>
<evidence type="ECO:0000313" key="8">
    <source>
        <dbReference type="EMBL" id="BAZ94172.1"/>
    </source>
</evidence>
<evidence type="ECO:0000256" key="2">
    <source>
        <dbReference type="ARBA" id="ARBA00010493"/>
    </source>
</evidence>
<protein>
    <recommendedName>
        <fullName evidence="3">tRNA threonylcarbamoyladenosine biosynthesis protein TsaB</fullName>
    </recommendedName>
    <alternativeName>
        <fullName evidence="6">t(6)A37 threonylcarbamoyladenosine biosynthesis protein TsaB</fullName>
    </alternativeName>
</protein>
<dbReference type="InterPro" id="IPR022496">
    <property type="entry name" value="T6A_TsaB"/>
</dbReference>
<dbReference type="RefSeq" id="WP_096366293.1">
    <property type="nucleotide sequence ID" value="NZ_AP018052.1"/>
</dbReference>
<dbReference type="NCBIfam" id="TIGR03725">
    <property type="entry name" value="T6A_YeaZ"/>
    <property type="match status" value="1"/>
</dbReference>
<keyword evidence="8" id="KW-0378">Hydrolase</keyword>
<dbReference type="GO" id="GO:0005829">
    <property type="term" value="C:cytosol"/>
    <property type="evidence" value="ECO:0007669"/>
    <property type="project" value="TreeGrafter"/>
</dbReference>
<evidence type="ECO:0000256" key="4">
    <source>
        <dbReference type="ARBA" id="ARBA00022490"/>
    </source>
</evidence>
<dbReference type="PANTHER" id="PTHR11735:SF11">
    <property type="entry name" value="TRNA THREONYLCARBAMOYLADENOSINE BIOSYNTHESIS PROTEIN TSAB"/>
    <property type="match status" value="1"/>
</dbReference>
<keyword evidence="4" id="KW-0963">Cytoplasm</keyword>
<sequence>MTAAADRILALDTATEACSAALYVQGDITSRCLVDPRGHARNLLPMIEVLLSEAGLKLQQLDAIAFGRGPGSFTGLRIAAGITQGLAFAAGLPVIPVSTLATLAQGADNDAVLAAIDARMHEVYWAAFSRDRDGVMQPVVEEAVCPPDRVTCPGRGEWQARGSGWKAYGDALNNHCTGRIVQYEPEALPHAADMIPLALQLYRQGRSVSAGQAVPVYLRDQVVQTAKLESK</sequence>
<name>A0A1Z4VRY0_9GAMM</name>
<dbReference type="FunFam" id="3.30.420.40:FF:000097">
    <property type="entry name" value="tRNA threonylcarbamoyladenosine biosynthesis protein TsaB"/>
    <property type="match status" value="1"/>
</dbReference>
<dbReference type="OrthoDB" id="9809995at2"/>
<dbReference type="Pfam" id="PF00814">
    <property type="entry name" value="TsaD"/>
    <property type="match status" value="1"/>
</dbReference>
<dbReference type="SUPFAM" id="SSF53067">
    <property type="entry name" value="Actin-like ATPase domain"/>
    <property type="match status" value="2"/>
</dbReference>
<dbReference type="CDD" id="cd24032">
    <property type="entry name" value="ASKHA_NBD_TsaB"/>
    <property type="match status" value="1"/>
</dbReference>
<organism evidence="8 9">
    <name type="scientific">Thiohalobacter thiocyanaticus</name>
    <dbReference type="NCBI Taxonomy" id="585455"/>
    <lineage>
        <taxon>Bacteria</taxon>
        <taxon>Pseudomonadati</taxon>
        <taxon>Pseudomonadota</taxon>
        <taxon>Gammaproteobacteria</taxon>
        <taxon>Thiohalobacterales</taxon>
        <taxon>Thiohalobacteraceae</taxon>
        <taxon>Thiohalobacter</taxon>
    </lineage>
</organism>
<dbReference type="GO" id="GO:0008233">
    <property type="term" value="F:peptidase activity"/>
    <property type="evidence" value="ECO:0007669"/>
    <property type="project" value="UniProtKB-KW"/>
</dbReference>
<dbReference type="AlphaFoldDB" id="A0A1Z4VRY0"/>
<dbReference type="InterPro" id="IPR043129">
    <property type="entry name" value="ATPase_NBD"/>
</dbReference>
<dbReference type="InterPro" id="IPR000905">
    <property type="entry name" value="Gcp-like_dom"/>
</dbReference>